<reference evidence="2" key="2">
    <citation type="journal article" date="2021" name="PeerJ">
        <title>Extensive microbial diversity within the chicken gut microbiome revealed by metagenomics and culture.</title>
        <authorList>
            <person name="Gilroy R."/>
            <person name="Ravi A."/>
            <person name="Getino M."/>
            <person name="Pursley I."/>
            <person name="Horton D.L."/>
            <person name="Alikhan N.F."/>
            <person name="Baker D."/>
            <person name="Gharbi K."/>
            <person name="Hall N."/>
            <person name="Watson M."/>
            <person name="Adriaenssens E.M."/>
            <person name="Foster-Nyarko E."/>
            <person name="Jarju S."/>
            <person name="Secka A."/>
            <person name="Antonio M."/>
            <person name="Oren A."/>
            <person name="Chaudhuri R.R."/>
            <person name="La Ragione R."/>
            <person name="Hildebrand F."/>
            <person name="Pallen M.J."/>
        </authorList>
    </citation>
    <scope>NUCLEOTIDE SEQUENCE</scope>
    <source>
        <strain evidence="2">G3-4614</strain>
    </source>
</reference>
<evidence type="ECO:0000313" key="2">
    <source>
        <dbReference type="EMBL" id="MBO8438514.1"/>
    </source>
</evidence>
<accession>A0A9D9H7D9</accession>
<evidence type="ECO:0000313" key="3">
    <source>
        <dbReference type="Proteomes" id="UP000823636"/>
    </source>
</evidence>
<dbReference type="AlphaFoldDB" id="A0A9D9H7D9"/>
<proteinExistence type="predicted"/>
<feature type="transmembrane region" description="Helical" evidence="1">
    <location>
        <begin position="16"/>
        <end position="32"/>
    </location>
</feature>
<feature type="transmembrane region" description="Helical" evidence="1">
    <location>
        <begin position="116"/>
        <end position="140"/>
    </location>
</feature>
<keyword evidence="1" id="KW-0472">Membrane</keyword>
<keyword evidence="1" id="KW-0812">Transmembrane</keyword>
<evidence type="ECO:0000256" key="1">
    <source>
        <dbReference type="SAM" id="Phobius"/>
    </source>
</evidence>
<comment type="caution">
    <text evidence="2">The sequence shown here is derived from an EMBL/GenBank/DDBJ whole genome shotgun (WGS) entry which is preliminary data.</text>
</comment>
<dbReference type="Proteomes" id="UP000823636">
    <property type="component" value="Unassembled WGS sequence"/>
</dbReference>
<feature type="transmembrane region" description="Helical" evidence="1">
    <location>
        <begin position="44"/>
        <end position="62"/>
    </location>
</feature>
<dbReference type="EMBL" id="JADIMW010000068">
    <property type="protein sequence ID" value="MBO8438514.1"/>
    <property type="molecule type" value="Genomic_DNA"/>
</dbReference>
<organism evidence="2 3">
    <name type="scientific">Candidatus Caccoplasma merdipullorum</name>
    <dbReference type="NCBI Taxonomy" id="2840718"/>
    <lineage>
        <taxon>Bacteria</taxon>
        <taxon>Pseudomonadati</taxon>
        <taxon>Bacteroidota</taxon>
        <taxon>Bacteroidia</taxon>
        <taxon>Bacteroidales</taxon>
        <taxon>Bacteroidaceae</taxon>
        <taxon>Bacteroidaceae incertae sedis</taxon>
        <taxon>Candidatus Caccoplasma</taxon>
    </lineage>
</organism>
<protein>
    <submittedName>
        <fullName evidence="2">ECF transporter S component</fullName>
    </submittedName>
</protein>
<sequence length="172" mass="19012">MQTKSVNFYSLRYSDVRTYLFAAAFIAGNMVLPQLFHLVPNGGIIWLPIYFFTLVGAYKYGWRVGLLTAVLSPLANSLLFGMPAMGSLPAILIKSVLLATAAWIAAGRFRKASLPLLAAVILFYQCFGTLAEWALCGSLYDALQDFRMGIPGMLLQLVGGYFFINLLIRKQL</sequence>
<reference evidence="2" key="1">
    <citation type="submission" date="2020-10" db="EMBL/GenBank/DDBJ databases">
        <authorList>
            <person name="Gilroy R."/>
        </authorList>
    </citation>
    <scope>NUCLEOTIDE SEQUENCE</scope>
    <source>
        <strain evidence="2">G3-4614</strain>
    </source>
</reference>
<name>A0A9D9H7D9_9BACT</name>
<feature type="transmembrane region" description="Helical" evidence="1">
    <location>
        <begin position="82"/>
        <end position="104"/>
    </location>
</feature>
<gene>
    <name evidence="2" type="ORF">IAC54_06415</name>
</gene>
<keyword evidence="1" id="KW-1133">Transmembrane helix</keyword>
<feature type="transmembrane region" description="Helical" evidence="1">
    <location>
        <begin position="146"/>
        <end position="168"/>
    </location>
</feature>